<comment type="caution">
    <text evidence="1">The sequence shown here is derived from an EMBL/GenBank/DDBJ whole genome shotgun (WGS) entry which is preliminary data.</text>
</comment>
<evidence type="ECO:0000313" key="2">
    <source>
        <dbReference type="Proteomes" id="UP001516400"/>
    </source>
</evidence>
<reference evidence="1 2" key="1">
    <citation type="journal article" date="2021" name="BMC Biol.">
        <title>Horizontally acquired antibacterial genes associated with adaptive radiation of ladybird beetles.</title>
        <authorList>
            <person name="Li H.S."/>
            <person name="Tang X.F."/>
            <person name="Huang Y.H."/>
            <person name="Xu Z.Y."/>
            <person name="Chen M.L."/>
            <person name="Du X.Y."/>
            <person name="Qiu B.Y."/>
            <person name="Chen P.T."/>
            <person name="Zhang W."/>
            <person name="Slipinski A."/>
            <person name="Escalona H.E."/>
            <person name="Waterhouse R.M."/>
            <person name="Zwick A."/>
            <person name="Pang H."/>
        </authorList>
    </citation>
    <scope>NUCLEOTIDE SEQUENCE [LARGE SCALE GENOMIC DNA]</scope>
    <source>
        <strain evidence="1">SYSU2018</strain>
    </source>
</reference>
<keyword evidence="2" id="KW-1185">Reference proteome</keyword>
<gene>
    <name evidence="1" type="ORF">HHI36_019914</name>
</gene>
<evidence type="ECO:0008006" key="3">
    <source>
        <dbReference type="Google" id="ProtNLM"/>
    </source>
</evidence>
<name>A0ABD2N8R0_9CUCU</name>
<organism evidence="1 2">
    <name type="scientific">Cryptolaemus montrouzieri</name>
    <dbReference type="NCBI Taxonomy" id="559131"/>
    <lineage>
        <taxon>Eukaryota</taxon>
        <taxon>Metazoa</taxon>
        <taxon>Ecdysozoa</taxon>
        <taxon>Arthropoda</taxon>
        <taxon>Hexapoda</taxon>
        <taxon>Insecta</taxon>
        <taxon>Pterygota</taxon>
        <taxon>Neoptera</taxon>
        <taxon>Endopterygota</taxon>
        <taxon>Coleoptera</taxon>
        <taxon>Polyphaga</taxon>
        <taxon>Cucujiformia</taxon>
        <taxon>Coccinelloidea</taxon>
        <taxon>Coccinellidae</taxon>
        <taxon>Scymninae</taxon>
        <taxon>Scymnini</taxon>
        <taxon>Cryptolaemus</taxon>
    </lineage>
</organism>
<sequence length="316" mass="35371">MYAEDTFIVLSEDDESALNNKIVTTVHHLDDWFRDNNLLLNVAKTHLIKFFYQAPSVMKRKFHNSYNEGYKASGDADGQRIKTGDSSCVSAQNSSAVSKSYISADAAPITMREFHIMMATLNDFTTNITSIRDDISTIRATQQKLSIQVSQCAADIRKHDLMLSSKVQDFQTANRISAALSTEVSEIKVTVSDVQNQAAIFSTDVASLQTSTNHIDCIEILDRIRRSHNIMIRHVPDKQDSASDDLTVRAIDFLSPGSSQDIVATSRLGDAEKRMPRLLLVTFNPIITRKLLRNKKMLSTTDNFRTFSISDDVSPQ</sequence>
<proteinExistence type="predicted"/>
<dbReference type="EMBL" id="JABFTP020000083">
    <property type="protein sequence ID" value="KAL3275145.1"/>
    <property type="molecule type" value="Genomic_DNA"/>
</dbReference>
<dbReference type="AlphaFoldDB" id="A0ABD2N8R0"/>
<dbReference type="Proteomes" id="UP001516400">
    <property type="component" value="Unassembled WGS sequence"/>
</dbReference>
<evidence type="ECO:0000313" key="1">
    <source>
        <dbReference type="EMBL" id="KAL3275145.1"/>
    </source>
</evidence>
<accession>A0ABD2N8R0</accession>
<protein>
    <recommendedName>
        <fullName evidence="3">Reverse transcriptase domain-containing protein</fullName>
    </recommendedName>
</protein>